<feature type="domain" description="DUF6455" evidence="1">
    <location>
        <begin position="1"/>
        <end position="83"/>
    </location>
</feature>
<evidence type="ECO:0000313" key="3">
    <source>
        <dbReference type="Proteomes" id="UP000325134"/>
    </source>
</evidence>
<dbReference type="InterPro" id="IPR045601">
    <property type="entry name" value="DUF6455"/>
</dbReference>
<dbReference type="OrthoDB" id="7961152at2"/>
<keyword evidence="3" id="KW-1185">Reference proteome</keyword>
<protein>
    <recommendedName>
        <fullName evidence="1">DUF6455 domain-containing protein</fullName>
    </recommendedName>
</protein>
<name>A0A1M4TUV4_9RHOB</name>
<gene>
    <name evidence="2" type="ORF">SAMN05444279_10319</name>
</gene>
<sequence>MTPKATLKRHADLLDRMADQVGVDLQQAAISGAVSLDQLSDAVLRCAECPDPACCARGLAGEGFGGKPPEFCRNREMLGRLRRISRGQS</sequence>
<evidence type="ECO:0000259" key="1">
    <source>
        <dbReference type="Pfam" id="PF20056"/>
    </source>
</evidence>
<accession>A0A1M4TUV4</accession>
<dbReference type="Pfam" id="PF20056">
    <property type="entry name" value="DUF6455"/>
    <property type="match status" value="1"/>
</dbReference>
<dbReference type="EMBL" id="FQVK01000003">
    <property type="protein sequence ID" value="SHE48208.1"/>
    <property type="molecule type" value="Genomic_DNA"/>
</dbReference>
<dbReference type="RefSeq" id="WP_149774592.1">
    <property type="nucleotide sequence ID" value="NZ_FQVK01000003.1"/>
</dbReference>
<organism evidence="2 3">
    <name type="scientific">Ruegeria intermedia</name>
    <dbReference type="NCBI Taxonomy" id="996115"/>
    <lineage>
        <taxon>Bacteria</taxon>
        <taxon>Pseudomonadati</taxon>
        <taxon>Pseudomonadota</taxon>
        <taxon>Alphaproteobacteria</taxon>
        <taxon>Rhodobacterales</taxon>
        <taxon>Roseobacteraceae</taxon>
        <taxon>Ruegeria</taxon>
    </lineage>
</organism>
<reference evidence="2 3" key="1">
    <citation type="submission" date="2016-11" db="EMBL/GenBank/DDBJ databases">
        <authorList>
            <person name="Varghese N."/>
            <person name="Submissions S."/>
        </authorList>
    </citation>
    <scope>NUCLEOTIDE SEQUENCE [LARGE SCALE GENOMIC DNA]</scope>
    <source>
        <strain evidence="2 3">DSM 29341</strain>
    </source>
</reference>
<evidence type="ECO:0000313" key="2">
    <source>
        <dbReference type="EMBL" id="SHE48208.1"/>
    </source>
</evidence>
<dbReference type="AlphaFoldDB" id="A0A1M4TUV4"/>
<dbReference type="Proteomes" id="UP000325134">
    <property type="component" value="Unassembled WGS sequence"/>
</dbReference>
<proteinExistence type="predicted"/>